<evidence type="ECO:0000256" key="1">
    <source>
        <dbReference type="SAM" id="MobiDB-lite"/>
    </source>
</evidence>
<dbReference type="RefSeq" id="WP_210420168.1">
    <property type="nucleotide sequence ID" value="NZ_CP042997.1"/>
</dbReference>
<protein>
    <submittedName>
        <fullName evidence="2">Uncharacterized protein</fullName>
    </submittedName>
</protein>
<dbReference type="AlphaFoldDB" id="A0A5B9W8M2"/>
<accession>A0A5B9W8M2</accession>
<gene>
    <name evidence="2" type="ORF">OJF2_50730</name>
</gene>
<keyword evidence="3" id="KW-1185">Reference proteome</keyword>
<name>A0A5B9W8M2_9BACT</name>
<organism evidence="2 3">
    <name type="scientific">Aquisphaera giovannonii</name>
    <dbReference type="NCBI Taxonomy" id="406548"/>
    <lineage>
        <taxon>Bacteria</taxon>
        <taxon>Pseudomonadati</taxon>
        <taxon>Planctomycetota</taxon>
        <taxon>Planctomycetia</taxon>
        <taxon>Isosphaerales</taxon>
        <taxon>Isosphaeraceae</taxon>
        <taxon>Aquisphaera</taxon>
    </lineage>
</organism>
<dbReference type="EMBL" id="CP042997">
    <property type="protein sequence ID" value="QEH36489.1"/>
    <property type="molecule type" value="Genomic_DNA"/>
</dbReference>
<feature type="region of interest" description="Disordered" evidence="1">
    <location>
        <begin position="102"/>
        <end position="171"/>
    </location>
</feature>
<evidence type="ECO:0000313" key="3">
    <source>
        <dbReference type="Proteomes" id="UP000324233"/>
    </source>
</evidence>
<feature type="compositionally biased region" description="Pro residues" evidence="1">
    <location>
        <begin position="119"/>
        <end position="151"/>
    </location>
</feature>
<dbReference type="Proteomes" id="UP000324233">
    <property type="component" value="Chromosome"/>
</dbReference>
<reference evidence="2 3" key="1">
    <citation type="submission" date="2019-08" db="EMBL/GenBank/DDBJ databases">
        <title>Deep-cultivation of Planctomycetes and their phenomic and genomic characterization uncovers novel biology.</title>
        <authorList>
            <person name="Wiegand S."/>
            <person name="Jogler M."/>
            <person name="Boedeker C."/>
            <person name="Pinto D."/>
            <person name="Vollmers J."/>
            <person name="Rivas-Marin E."/>
            <person name="Kohn T."/>
            <person name="Peeters S.H."/>
            <person name="Heuer A."/>
            <person name="Rast P."/>
            <person name="Oberbeckmann S."/>
            <person name="Bunk B."/>
            <person name="Jeske O."/>
            <person name="Meyerdierks A."/>
            <person name="Storesund J.E."/>
            <person name="Kallscheuer N."/>
            <person name="Luecker S."/>
            <person name="Lage O.M."/>
            <person name="Pohl T."/>
            <person name="Merkel B.J."/>
            <person name="Hornburger P."/>
            <person name="Mueller R.-W."/>
            <person name="Bruemmer F."/>
            <person name="Labrenz M."/>
            <person name="Spormann A.M."/>
            <person name="Op den Camp H."/>
            <person name="Overmann J."/>
            <person name="Amann R."/>
            <person name="Jetten M.S.M."/>
            <person name="Mascher T."/>
            <person name="Medema M.H."/>
            <person name="Devos D.P."/>
            <person name="Kaster A.-K."/>
            <person name="Ovreas L."/>
            <person name="Rohde M."/>
            <person name="Galperin M.Y."/>
            <person name="Jogler C."/>
        </authorList>
    </citation>
    <scope>NUCLEOTIDE SEQUENCE [LARGE SCALE GENOMIC DNA]</scope>
    <source>
        <strain evidence="2 3">OJF2</strain>
    </source>
</reference>
<dbReference type="KEGG" id="agv:OJF2_50730"/>
<sequence length="171" mass="17649">MTALHQDITIEQGADYDHPFFLTDDAGEVDNLTGVAFVMQIRDSFGNPTALLTLSTADGSIAVDVDSGAVRPVIGYAVTAAFLPGQYVYDLKSLETNGRVRRRRQGKVTVSPQVTTIPVPAPAPSPSPAPAPAPSPAPGPSPSPTPAPSPTPYTDAAGNAYTDAAGNPYTS</sequence>
<proteinExistence type="predicted"/>
<evidence type="ECO:0000313" key="2">
    <source>
        <dbReference type="EMBL" id="QEH36489.1"/>
    </source>
</evidence>